<dbReference type="Proteomes" id="UP000009149">
    <property type="component" value="Chromosome"/>
</dbReference>
<keyword evidence="1" id="KW-1133">Transmembrane helix</keyword>
<proteinExistence type="predicted"/>
<reference evidence="2 3" key="1">
    <citation type="journal article" date="2008" name="Biol. Direct">
        <title>Complete genome sequence of the extremely acidophilic methanotroph isolate V4, Methylacidiphilum infernorum, a representative of the bacterial phylum Verrucomicrobia.</title>
        <authorList>
            <person name="Hou S."/>
            <person name="Makarova K.S."/>
            <person name="Saw J.H."/>
            <person name="Senin P."/>
            <person name="Ly B.V."/>
            <person name="Zhou Z."/>
            <person name="Ren Y."/>
            <person name="Wang J."/>
            <person name="Galperin M.Y."/>
            <person name="Omelchenko M.V."/>
            <person name="Wolf Y.I."/>
            <person name="Yutin N."/>
            <person name="Koonin E.V."/>
            <person name="Stott M.B."/>
            <person name="Mountain B.W."/>
            <person name="Crowe M.A."/>
            <person name="Smirnova A.V."/>
            <person name="Dunfield P.F."/>
            <person name="Feng L."/>
            <person name="Wang L."/>
            <person name="Alam M."/>
        </authorList>
    </citation>
    <scope>NUCLEOTIDE SEQUENCE [LARGE SCALE GENOMIC DNA]</scope>
    <source>
        <strain evidence="3">Isolate V4</strain>
    </source>
</reference>
<dbReference type="STRING" id="481448.Minf_1493"/>
<name>B3DW44_METI4</name>
<evidence type="ECO:0000313" key="3">
    <source>
        <dbReference type="Proteomes" id="UP000009149"/>
    </source>
</evidence>
<dbReference type="AlphaFoldDB" id="B3DW44"/>
<evidence type="ECO:0000256" key="1">
    <source>
        <dbReference type="SAM" id="Phobius"/>
    </source>
</evidence>
<dbReference type="eggNOG" id="ENOG5032CSA">
    <property type="taxonomic scope" value="Bacteria"/>
</dbReference>
<gene>
    <name evidence="2" type="ordered locus">Minf_1493</name>
</gene>
<protein>
    <submittedName>
        <fullName evidence="2">Uncharacterized protein</fullName>
    </submittedName>
</protein>
<accession>B3DW44</accession>
<dbReference type="EMBL" id="CP000975">
    <property type="protein sequence ID" value="ACD83547.1"/>
    <property type="molecule type" value="Genomic_DNA"/>
</dbReference>
<evidence type="ECO:0000313" key="2">
    <source>
        <dbReference type="EMBL" id="ACD83547.1"/>
    </source>
</evidence>
<keyword evidence="1" id="KW-0812">Transmembrane</keyword>
<feature type="transmembrane region" description="Helical" evidence="1">
    <location>
        <begin position="229"/>
        <end position="250"/>
    </location>
</feature>
<feature type="transmembrane region" description="Helical" evidence="1">
    <location>
        <begin position="66"/>
        <end position="85"/>
    </location>
</feature>
<keyword evidence="1" id="KW-0472">Membrane</keyword>
<dbReference type="HOGENOM" id="CLU_1081006_0_0_0"/>
<sequence>MCEMIYLKIFNWLLNSSFHYMLSKELGVFWYSLAIGIALGALCWIVASTYTLLWNVKFRATPLHHFFCGLAAVATTLFVVLFFSLKFSKEVGKTVVLSWAANLLRDSRWEDRTLAQAYETVRAAGRERFLPPPQAQFVPLVDPYSRAIVADIYARNAANDFTKNHPALSLIIRPDIAIPSRVLLQDMNNFFLNSPQVYPVDRALNVVTYYLISILDAQMGKLVVLSRSLLVILFFLFQLVPFSLIGWAAYRDIRIRT</sequence>
<dbReference type="KEGG" id="min:Minf_1493"/>
<organism evidence="2 3">
    <name type="scientific">Methylacidiphilum infernorum (isolate V4)</name>
    <name type="common">Methylokorus infernorum (strain V4)</name>
    <dbReference type="NCBI Taxonomy" id="481448"/>
    <lineage>
        <taxon>Bacteria</taxon>
        <taxon>Pseudomonadati</taxon>
        <taxon>Verrucomicrobiota</taxon>
        <taxon>Methylacidiphilae</taxon>
        <taxon>Methylacidiphilales</taxon>
        <taxon>Methylacidiphilaceae</taxon>
        <taxon>Methylacidiphilum (ex Ratnadevi et al. 2023)</taxon>
    </lineage>
</organism>
<feature type="transmembrane region" description="Helical" evidence="1">
    <location>
        <begin position="28"/>
        <end position="54"/>
    </location>
</feature>